<sequence>MITVVWKKWYCKSWFLEYTAWGDQDEGGIKITLNMTLENLLETEFFRRAVVKVTFCKVHATT</sequence>
<proteinExistence type="predicted"/>
<dbReference type="EMBL" id="HACG01030061">
    <property type="protein sequence ID" value="CEK76926.1"/>
    <property type="molecule type" value="Transcribed_RNA"/>
</dbReference>
<reference evidence="1" key="1">
    <citation type="submission" date="2014-12" db="EMBL/GenBank/DDBJ databases">
        <title>Insight into the proteome of Arion vulgaris.</title>
        <authorList>
            <person name="Aradska J."/>
            <person name="Bulat T."/>
            <person name="Smidak R."/>
            <person name="Sarate P."/>
            <person name="Gangsoo J."/>
            <person name="Sialana F."/>
            <person name="Bilban M."/>
            <person name="Lubec G."/>
        </authorList>
    </citation>
    <scope>NUCLEOTIDE SEQUENCE</scope>
    <source>
        <tissue evidence="1">Skin</tissue>
    </source>
</reference>
<accession>A0A0B7AAB6</accession>
<protein>
    <submittedName>
        <fullName evidence="1">Uncharacterized protein</fullName>
    </submittedName>
</protein>
<dbReference type="EMBL" id="HACG01030063">
    <property type="protein sequence ID" value="CEK76928.1"/>
    <property type="molecule type" value="Transcribed_RNA"/>
</dbReference>
<evidence type="ECO:0000313" key="2">
    <source>
        <dbReference type="EMBL" id="CEK76928.1"/>
    </source>
</evidence>
<dbReference type="AlphaFoldDB" id="A0A0B7AAB6"/>
<name>A0A0B7AAB6_9EUPU</name>
<evidence type="ECO:0000313" key="1">
    <source>
        <dbReference type="EMBL" id="CEK76926.1"/>
    </source>
</evidence>
<gene>
    <name evidence="1" type="primary">ORF102187</name>
    <name evidence="2" type="synonym">ORF102189</name>
</gene>
<organism evidence="1">
    <name type="scientific">Arion vulgaris</name>
    <dbReference type="NCBI Taxonomy" id="1028688"/>
    <lineage>
        <taxon>Eukaryota</taxon>
        <taxon>Metazoa</taxon>
        <taxon>Spiralia</taxon>
        <taxon>Lophotrochozoa</taxon>
        <taxon>Mollusca</taxon>
        <taxon>Gastropoda</taxon>
        <taxon>Heterobranchia</taxon>
        <taxon>Euthyneura</taxon>
        <taxon>Panpulmonata</taxon>
        <taxon>Eupulmonata</taxon>
        <taxon>Stylommatophora</taxon>
        <taxon>Helicina</taxon>
        <taxon>Arionoidea</taxon>
        <taxon>Arionidae</taxon>
        <taxon>Arion</taxon>
    </lineage>
</organism>